<keyword evidence="2" id="KW-0732">Signal</keyword>
<dbReference type="InterPro" id="IPR028082">
    <property type="entry name" value="Peripla_BP_I"/>
</dbReference>
<dbReference type="InterPro" id="IPR028081">
    <property type="entry name" value="Leu-bd"/>
</dbReference>
<gene>
    <name evidence="6" type="ORF">AMJ83_05620</name>
</gene>
<dbReference type="STRING" id="1703779.AMJ83_05620"/>
<dbReference type="PROSITE" id="PS51257">
    <property type="entry name" value="PROKAR_LIPOPROTEIN"/>
    <property type="match status" value="1"/>
</dbReference>
<evidence type="ECO:0000256" key="3">
    <source>
        <dbReference type="PROSITE-ProRule" id="PRU00339"/>
    </source>
</evidence>
<comment type="similarity">
    <text evidence="1">Belongs to the leucine-binding protein family.</text>
</comment>
<feature type="repeat" description="TPR" evidence="3">
    <location>
        <begin position="37"/>
        <end position="70"/>
    </location>
</feature>
<dbReference type="InterPro" id="IPR011990">
    <property type="entry name" value="TPR-like_helical_dom_sf"/>
</dbReference>
<organism evidence="6 7">
    <name type="scientific">candidate division WOR_3 bacterium SM23_42</name>
    <dbReference type="NCBI Taxonomy" id="1703779"/>
    <lineage>
        <taxon>Bacteria</taxon>
        <taxon>Bacteria division WOR-3</taxon>
    </lineage>
</organism>
<dbReference type="InterPro" id="IPR019734">
    <property type="entry name" value="TPR_rpt"/>
</dbReference>
<evidence type="ECO:0000313" key="6">
    <source>
        <dbReference type="EMBL" id="KPK63681.1"/>
    </source>
</evidence>
<dbReference type="Gene3D" id="1.25.40.10">
    <property type="entry name" value="Tetratricopeptide repeat domain"/>
    <property type="match status" value="1"/>
</dbReference>
<dbReference type="AlphaFoldDB" id="A0A0S8FTT6"/>
<dbReference type="PANTHER" id="PTHR30483:SF6">
    <property type="entry name" value="PERIPLASMIC BINDING PROTEIN OF ABC TRANSPORTER FOR NATURAL AMINO ACIDS"/>
    <property type="match status" value="1"/>
</dbReference>
<dbReference type="Pfam" id="PF13458">
    <property type="entry name" value="Peripla_BP_6"/>
    <property type="match status" value="1"/>
</dbReference>
<protein>
    <submittedName>
        <fullName evidence="6">Uncharacterized protein</fullName>
    </submittedName>
</protein>
<dbReference type="SUPFAM" id="SSF53822">
    <property type="entry name" value="Periplasmic binding protein-like I"/>
    <property type="match status" value="1"/>
</dbReference>
<dbReference type="SMART" id="SM00028">
    <property type="entry name" value="TPR"/>
    <property type="match status" value="3"/>
</dbReference>
<feature type="domain" description="Outer membrane lipoprotein BamD-like" evidence="5">
    <location>
        <begin position="37"/>
        <end position="154"/>
    </location>
</feature>
<dbReference type="PROSITE" id="PS50005">
    <property type="entry name" value="TPR"/>
    <property type="match status" value="1"/>
</dbReference>
<evidence type="ECO:0000256" key="2">
    <source>
        <dbReference type="ARBA" id="ARBA00022729"/>
    </source>
</evidence>
<reference evidence="6 7" key="1">
    <citation type="journal article" date="2015" name="Microbiome">
        <title>Genomic resolution of linkages in carbon, nitrogen, and sulfur cycling among widespread estuary sediment bacteria.</title>
        <authorList>
            <person name="Baker B.J."/>
            <person name="Lazar C.S."/>
            <person name="Teske A.P."/>
            <person name="Dick G.J."/>
        </authorList>
    </citation>
    <scope>NUCLEOTIDE SEQUENCE [LARGE SCALE GENOMIC DNA]</scope>
    <source>
        <strain evidence="6">SM23_42</strain>
    </source>
</reference>
<comment type="caution">
    <text evidence="6">The sequence shown here is derived from an EMBL/GenBank/DDBJ whole genome shotgun (WGS) entry which is preliminary data.</text>
</comment>
<dbReference type="SUPFAM" id="SSF48452">
    <property type="entry name" value="TPR-like"/>
    <property type="match status" value="1"/>
</dbReference>
<evidence type="ECO:0000259" key="5">
    <source>
        <dbReference type="Pfam" id="PF13525"/>
    </source>
</evidence>
<dbReference type="Gene3D" id="3.40.50.2300">
    <property type="match status" value="2"/>
</dbReference>
<keyword evidence="3" id="KW-0802">TPR repeat</keyword>
<dbReference type="Pfam" id="PF13525">
    <property type="entry name" value="YfiO"/>
    <property type="match status" value="1"/>
</dbReference>
<sequence length="550" mass="62573">MKYWEFLLAVVIVLVGCATINPRVLTDAESQRAAERAAIIFERGNDYFKRKDYGNALIAFEELVAEYPTTDPYEPALYLGAFCQYKLARFQNAVSFGERFLREFPNSKYYLNALSLVGESYFNLADDYDATYYLTKYYVQSDDPTGRQQAFERIIGMLPNLSIAELEKLHRIFMAEPVDEHILYHLAHLEAQEDKEEEAERDFNLLMRRFPDTRYLYEAEEYKRFISLGEATGRAGVLLPLTGKFSNIGQSLQKVVRVFESNRLLPFSLHVIDTKSDPIEAILAAARLIEDIGVDFLVAPISSFEAFGVCGYTYGKAIPIVLPMSAEARFEVIPLVFTRGQTGEEQARMVARYSVYDHGINKFAVLYPEDSHHRSVAQAFAQEVMRNNREVVAMVSFQEDSITLKAELEAIKDKEPEALFLAMDTDMIINVAPQVAYYGLEEVTLLGTESFHSERVPRLGEKYVEGSVFSTPSAIDEGVLRQLKSAGITVNEFNARFYSALWQLRSIQNYERANLPRMIAATLRGTEIFSIYQIRDGDFVKLTDIRKGEG</sequence>
<accession>A0A0S8FTT6</accession>
<evidence type="ECO:0000313" key="7">
    <source>
        <dbReference type="Proteomes" id="UP000051373"/>
    </source>
</evidence>
<name>A0A0S8FTT6_UNCW3</name>
<dbReference type="EMBL" id="LJUJ01000009">
    <property type="protein sequence ID" value="KPK63681.1"/>
    <property type="molecule type" value="Genomic_DNA"/>
</dbReference>
<dbReference type="InterPro" id="IPR051010">
    <property type="entry name" value="BCAA_transport"/>
</dbReference>
<proteinExistence type="inferred from homology"/>
<evidence type="ECO:0000259" key="4">
    <source>
        <dbReference type="Pfam" id="PF13458"/>
    </source>
</evidence>
<feature type="domain" description="Leucine-binding protein" evidence="4">
    <location>
        <begin position="234"/>
        <end position="476"/>
    </location>
</feature>
<dbReference type="Proteomes" id="UP000051373">
    <property type="component" value="Unassembled WGS sequence"/>
</dbReference>
<dbReference type="PANTHER" id="PTHR30483">
    <property type="entry name" value="LEUCINE-SPECIFIC-BINDING PROTEIN"/>
    <property type="match status" value="1"/>
</dbReference>
<dbReference type="InterPro" id="IPR039565">
    <property type="entry name" value="BamD-like"/>
</dbReference>
<evidence type="ECO:0000256" key="1">
    <source>
        <dbReference type="ARBA" id="ARBA00010062"/>
    </source>
</evidence>